<dbReference type="EMBL" id="VGIR01000039">
    <property type="protein sequence ID" value="MBM3331654.1"/>
    <property type="molecule type" value="Genomic_DNA"/>
</dbReference>
<dbReference type="InterPro" id="IPR011063">
    <property type="entry name" value="TilS/TtcA_N"/>
</dbReference>
<dbReference type="InterPro" id="IPR014729">
    <property type="entry name" value="Rossmann-like_a/b/a_fold"/>
</dbReference>
<feature type="domain" description="tRNA(Ile)-lysidine/2-thiocytidine synthase N-terminal" evidence="2">
    <location>
        <begin position="28"/>
        <end position="207"/>
    </location>
</feature>
<comment type="caution">
    <text evidence="3">The sequence shown here is derived from an EMBL/GenBank/DDBJ whole genome shotgun (WGS) entry which is preliminary data.</text>
</comment>
<dbReference type="GO" id="GO:0016740">
    <property type="term" value="F:transferase activity"/>
    <property type="evidence" value="ECO:0007669"/>
    <property type="project" value="UniProtKB-KW"/>
</dbReference>
<dbReference type="Gene3D" id="3.40.50.620">
    <property type="entry name" value="HUPs"/>
    <property type="match status" value="1"/>
</dbReference>
<protein>
    <recommendedName>
        <fullName evidence="2">tRNA(Ile)-lysidine/2-thiocytidine synthase N-terminal domain-containing protein</fullName>
    </recommendedName>
</protein>
<dbReference type="Proteomes" id="UP000779900">
    <property type="component" value="Unassembled WGS sequence"/>
</dbReference>
<dbReference type="InterPro" id="IPR035107">
    <property type="entry name" value="tRNA_thiolation_TtcA_Ctu1"/>
</dbReference>
<evidence type="ECO:0000256" key="1">
    <source>
        <dbReference type="ARBA" id="ARBA00022679"/>
    </source>
</evidence>
<dbReference type="PIRSF" id="PIRSF004976">
    <property type="entry name" value="ATPase_YdaO"/>
    <property type="match status" value="1"/>
</dbReference>
<reference evidence="3" key="1">
    <citation type="submission" date="2019-03" db="EMBL/GenBank/DDBJ databases">
        <title>Lake Tanganyika Metagenome-Assembled Genomes (MAGs).</title>
        <authorList>
            <person name="Tran P."/>
        </authorList>
    </citation>
    <scope>NUCLEOTIDE SEQUENCE</scope>
    <source>
        <strain evidence="3">K_DeepCast_150m_m2_040</strain>
    </source>
</reference>
<dbReference type="AlphaFoldDB" id="A0A937XFW7"/>
<organism evidence="3 4">
    <name type="scientific">candidate division WOR-3 bacterium</name>
    <dbReference type="NCBI Taxonomy" id="2052148"/>
    <lineage>
        <taxon>Bacteria</taxon>
        <taxon>Bacteria division WOR-3</taxon>
    </lineage>
</organism>
<dbReference type="PANTHER" id="PTHR43686">
    <property type="entry name" value="SULFURTRANSFERASE-RELATED"/>
    <property type="match status" value="1"/>
</dbReference>
<dbReference type="PANTHER" id="PTHR43686:SF1">
    <property type="entry name" value="AMINOTRAN_5 DOMAIN-CONTAINING PROTEIN"/>
    <property type="match status" value="1"/>
</dbReference>
<proteinExistence type="predicted"/>
<gene>
    <name evidence="3" type="ORF">FJY68_07375</name>
</gene>
<evidence type="ECO:0000259" key="2">
    <source>
        <dbReference type="Pfam" id="PF01171"/>
    </source>
</evidence>
<evidence type="ECO:0000313" key="3">
    <source>
        <dbReference type="EMBL" id="MBM3331654.1"/>
    </source>
</evidence>
<keyword evidence="1" id="KW-0808">Transferase</keyword>
<accession>A0A937XFW7</accession>
<dbReference type="SUPFAM" id="SSF52402">
    <property type="entry name" value="Adenine nucleotide alpha hydrolases-like"/>
    <property type="match status" value="1"/>
</dbReference>
<evidence type="ECO:0000313" key="4">
    <source>
        <dbReference type="Proteomes" id="UP000779900"/>
    </source>
</evidence>
<dbReference type="GO" id="GO:0008033">
    <property type="term" value="P:tRNA processing"/>
    <property type="evidence" value="ECO:0007669"/>
    <property type="project" value="InterPro"/>
</dbReference>
<name>A0A937XFW7_UNCW3</name>
<dbReference type="Pfam" id="PF01171">
    <property type="entry name" value="ATP_bind_3"/>
    <property type="match status" value="1"/>
</dbReference>
<sequence length="247" mass="28193">MSWIKRRVARLVHKTIGSNRLISDGERVVVGISGGVDSLCLLHLLESLNRAGRRGWDLRAVHVHPGFENWNSARVVKACRAIGVECEVLRTDLQADGQRHGEDSCYTCSRERRRALFSYCDKAGSRKLALAHNLDDVNETFLMNLLYTSSARTILPAQPLFDGKLVILRPLYYVDKTLVRRYLKDADLRPVRNACPYECSSSRRVVRRFLERLYAEDPRIRTNLFAGLHNLKPDYLPAPKHHVRGSS</sequence>